<dbReference type="InterPro" id="IPR010862">
    <property type="entry name" value="DUF1493"/>
</dbReference>
<reference evidence="2 3" key="1">
    <citation type="submission" date="2019-09" db="EMBL/GenBank/DDBJ databases">
        <authorList>
            <person name="Chandra G."/>
            <person name="Truman W A."/>
        </authorList>
    </citation>
    <scope>NUCLEOTIDE SEQUENCE [LARGE SCALE GENOMIC DNA]</scope>
    <source>
        <strain evidence="2">PS704</strain>
    </source>
</reference>
<evidence type="ECO:0000313" key="2">
    <source>
        <dbReference type="EMBL" id="VVN66406.1"/>
    </source>
</evidence>
<protein>
    <recommendedName>
        <fullName evidence="1">Carrier domain-containing protein</fullName>
    </recommendedName>
</protein>
<feature type="domain" description="Carrier" evidence="1">
    <location>
        <begin position="24"/>
        <end position="100"/>
    </location>
</feature>
<evidence type="ECO:0000259" key="1">
    <source>
        <dbReference type="PROSITE" id="PS50075"/>
    </source>
</evidence>
<evidence type="ECO:0000313" key="3">
    <source>
        <dbReference type="Proteomes" id="UP000326557"/>
    </source>
</evidence>
<gene>
    <name evidence="2" type="ORF">PS704_00122</name>
</gene>
<accession>A0A5E7MUG0</accession>
<dbReference type="SUPFAM" id="SSF47336">
    <property type="entry name" value="ACP-like"/>
    <property type="match status" value="1"/>
</dbReference>
<dbReference type="Gene3D" id="1.10.1200.10">
    <property type="entry name" value="ACP-like"/>
    <property type="match status" value="1"/>
</dbReference>
<dbReference type="PROSITE" id="PS50075">
    <property type="entry name" value="CARRIER"/>
    <property type="match status" value="1"/>
</dbReference>
<proteinExistence type="predicted"/>
<dbReference type="InterPro" id="IPR009081">
    <property type="entry name" value="PP-bd_ACP"/>
</dbReference>
<dbReference type="InterPro" id="IPR036736">
    <property type="entry name" value="ACP-like_sf"/>
</dbReference>
<dbReference type="Proteomes" id="UP000326557">
    <property type="component" value="Unassembled WGS sequence"/>
</dbReference>
<sequence>MSTSFDQANKGQHTMNLAPNFPDDHTMHLLMQLLHEELGLPERKTISLSTSINFDLGCDGADARHLMEALEEQFGVDFVDYDAYRYFQPEGFDLLLKRRAKGRGDKVPLTIGMLYQAVKLQHWDTQTLEGL</sequence>
<dbReference type="AlphaFoldDB" id="A0A5E7MUG0"/>
<name>A0A5E7MUG0_PSEFL</name>
<dbReference type="Pfam" id="PF07377">
    <property type="entry name" value="DUF1493"/>
    <property type="match status" value="1"/>
</dbReference>
<dbReference type="EMBL" id="CABVHP010000001">
    <property type="protein sequence ID" value="VVN66406.1"/>
    <property type="molecule type" value="Genomic_DNA"/>
</dbReference>
<organism evidence="2 3">
    <name type="scientific">Pseudomonas fluorescens</name>
    <dbReference type="NCBI Taxonomy" id="294"/>
    <lineage>
        <taxon>Bacteria</taxon>
        <taxon>Pseudomonadati</taxon>
        <taxon>Pseudomonadota</taxon>
        <taxon>Gammaproteobacteria</taxon>
        <taxon>Pseudomonadales</taxon>
        <taxon>Pseudomonadaceae</taxon>
        <taxon>Pseudomonas</taxon>
    </lineage>
</organism>